<evidence type="ECO:0000256" key="2">
    <source>
        <dbReference type="SAM" id="Phobius"/>
    </source>
</evidence>
<keyword evidence="2" id="KW-1133">Transmembrane helix</keyword>
<feature type="transmembrane region" description="Helical" evidence="2">
    <location>
        <begin position="105"/>
        <end position="126"/>
    </location>
</feature>
<feature type="transmembrane region" description="Helical" evidence="2">
    <location>
        <begin position="132"/>
        <end position="153"/>
    </location>
</feature>
<evidence type="ECO:0000313" key="4">
    <source>
        <dbReference type="Proteomes" id="UP000235371"/>
    </source>
</evidence>
<evidence type="ECO:0008006" key="5">
    <source>
        <dbReference type="Google" id="ProtNLM"/>
    </source>
</evidence>
<evidence type="ECO:0000256" key="1">
    <source>
        <dbReference type="SAM" id="MobiDB-lite"/>
    </source>
</evidence>
<dbReference type="InParanoid" id="A0A2J6TLE7"/>
<dbReference type="RefSeq" id="XP_024740712.1">
    <property type="nucleotide sequence ID" value="XM_024879604.1"/>
</dbReference>
<sequence>MGCNPVCSFLLGPFFQFALTPTIFRSRLVQVWHHHSHHKFNPFHCHSRTRSTSHLLSSQVTTSNPSTTTMSTGPLLPLEEKHQNKSTPEDDDWDWEPVFPLPSTLSASILAVLGFICSYCILIFFWPWDISWMDAFVAVLGAAEVYILLCRGFPFQPGSNWRKGLDRDGKPWGKGGF</sequence>
<keyword evidence="2" id="KW-0472">Membrane</keyword>
<name>A0A2J6TLE7_9HELO</name>
<organism evidence="3 4">
    <name type="scientific">Hyaloscypha bicolor E</name>
    <dbReference type="NCBI Taxonomy" id="1095630"/>
    <lineage>
        <taxon>Eukaryota</taxon>
        <taxon>Fungi</taxon>
        <taxon>Dikarya</taxon>
        <taxon>Ascomycota</taxon>
        <taxon>Pezizomycotina</taxon>
        <taxon>Leotiomycetes</taxon>
        <taxon>Helotiales</taxon>
        <taxon>Hyaloscyphaceae</taxon>
        <taxon>Hyaloscypha</taxon>
        <taxon>Hyaloscypha bicolor</taxon>
    </lineage>
</organism>
<keyword evidence="2" id="KW-0812">Transmembrane</keyword>
<keyword evidence="4" id="KW-1185">Reference proteome</keyword>
<dbReference type="EMBL" id="KZ613779">
    <property type="protein sequence ID" value="PMD63808.1"/>
    <property type="molecule type" value="Genomic_DNA"/>
</dbReference>
<dbReference type="GeneID" id="36587681"/>
<dbReference type="AlphaFoldDB" id="A0A2J6TLE7"/>
<protein>
    <recommendedName>
        <fullName evidence="5">Transmembrane protein</fullName>
    </recommendedName>
</protein>
<dbReference type="Proteomes" id="UP000235371">
    <property type="component" value="Unassembled WGS sequence"/>
</dbReference>
<feature type="region of interest" description="Disordered" evidence="1">
    <location>
        <begin position="58"/>
        <end position="90"/>
    </location>
</feature>
<proteinExistence type="predicted"/>
<accession>A0A2J6TLE7</accession>
<feature type="compositionally biased region" description="Low complexity" evidence="1">
    <location>
        <begin position="58"/>
        <end position="72"/>
    </location>
</feature>
<reference evidence="3 4" key="1">
    <citation type="submission" date="2016-04" db="EMBL/GenBank/DDBJ databases">
        <title>A degradative enzymes factory behind the ericoid mycorrhizal symbiosis.</title>
        <authorList>
            <consortium name="DOE Joint Genome Institute"/>
            <person name="Martino E."/>
            <person name="Morin E."/>
            <person name="Grelet G."/>
            <person name="Kuo A."/>
            <person name="Kohler A."/>
            <person name="Daghino S."/>
            <person name="Barry K."/>
            <person name="Choi C."/>
            <person name="Cichocki N."/>
            <person name="Clum A."/>
            <person name="Copeland A."/>
            <person name="Hainaut M."/>
            <person name="Haridas S."/>
            <person name="Labutti K."/>
            <person name="Lindquist E."/>
            <person name="Lipzen A."/>
            <person name="Khouja H.-R."/>
            <person name="Murat C."/>
            <person name="Ohm R."/>
            <person name="Olson A."/>
            <person name="Spatafora J."/>
            <person name="Veneault-Fourrey C."/>
            <person name="Henrissat B."/>
            <person name="Grigoriev I."/>
            <person name="Martin F."/>
            <person name="Perotto S."/>
        </authorList>
    </citation>
    <scope>NUCLEOTIDE SEQUENCE [LARGE SCALE GENOMIC DNA]</scope>
    <source>
        <strain evidence="3 4">E</strain>
    </source>
</reference>
<gene>
    <name evidence="3" type="ORF">K444DRAFT_609620</name>
</gene>
<evidence type="ECO:0000313" key="3">
    <source>
        <dbReference type="EMBL" id="PMD63808.1"/>
    </source>
</evidence>